<dbReference type="PROSITE" id="PS50110">
    <property type="entry name" value="RESPONSE_REGULATORY"/>
    <property type="match status" value="1"/>
</dbReference>
<feature type="modified residue" description="4-aspartylphosphate" evidence="3">
    <location>
        <position position="65"/>
    </location>
</feature>
<organism evidence="6 7">
    <name type="scientific">Synoicihabitans lomoniglobus</name>
    <dbReference type="NCBI Taxonomy" id="2909285"/>
    <lineage>
        <taxon>Bacteria</taxon>
        <taxon>Pseudomonadati</taxon>
        <taxon>Verrucomicrobiota</taxon>
        <taxon>Opitutia</taxon>
        <taxon>Opitutales</taxon>
        <taxon>Opitutaceae</taxon>
        <taxon>Synoicihabitans</taxon>
    </lineage>
</organism>
<dbReference type="EMBL" id="CP119075">
    <property type="protein sequence ID" value="WED65973.1"/>
    <property type="molecule type" value="Genomic_DNA"/>
</dbReference>
<dbReference type="SMART" id="SM00421">
    <property type="entry name" value="HTH_LUXR"/>
    <property type="match status" value="1"/>
</dbReference>
<dbReference type="InterPro" id="IPR016032">
    <property type="entry name" value="Sig_transdc_resp-reg_C-effctor"/>
</dbReference>
<protein>
    <submittedName>
        <fullName evidence="6">Response regulator transcription factor</fullName>
    </submittedName>
</protein>
<dbReference type="SUPFAM" id="SSF52172">
    <property type="entry name" value="CheY-like"/>
    <property type="match status" value="1"/>
</dbReference>
<gene>
    <name evidence="6" type="ORF">PXH66_03805</name>
</gene>
<dbReference type="KEGG" id="slom:PXH66_03805"/>
<dbReference type="InterPro" id="IPR001789">
    <property type="entry name" value="Sig_transdc_resp-reg_receiver"/>
</dbReference>
<keyword evidence="7" id="KW-1185">Reference proteome</keyword>
<evidence type="ECO:0000259" key="4">
    <source>
        <dbReference type="PROSITE" id="PS50043"/>
    </source>
</evidence>
<sequence length="219" mass="24239">MTVAPQPRTPGKIRLLVVDDHMVMRMGLVYAASAQPDMEVIAEVETGEEALLVYRDHHPDVVVLDLRMRGWGGLQTIRVLRQEFRDAKIVIYSNYARGEEVFQALKSGASGFVVKNMEVSRLLEAIRKVKSGGRYLPPELAVRMSERALSPLSDREHEVLALISTGQSNKEIGNALGVTEGTIKLHVTNIFSKLEVNSRTEALVVAVQRGIIDIEPKGV</sequence>
<name>A0AAF0CQ31_9BACT</name>
<dbReference type="InterPro" id="IPR000792">
    <property type="entry name" value="Tscrpt_reg_LuxR_C"/>
</dbReference>
<dbReference type="Pfam" id="PF00196">
    <property type="entry name" value="GerE"/>
    <property type="match status" value="1"/>
</dbReference>
<dbReference type="GO" id="GO:0000160">
    <property type="term" value="P:phosphorelay signal transduction system"/>
    <property type="evidence" value="ECO:0007669"/>
    <property type="project" value="InterPro"/>
</dbReference>
<evidence type="ECO:0000313" key="6">
    <source>
        <dbReference type="EMBL" id="WED65973.1"/>
    </source>
</evidence>
<dbReference type="RefSeq" id="WP_330927592.1">
    <property type="nucleotide sequence ID" value="NZ_CP119075.1"/>
</dbReference>
<dbReference type="CDD" id="cd17535">
    <property type="entry name" value="REC_NarL-like"/>
    <property type="match status" value="1"/>
</dbReference>
<keyword evidence="2" id="KW-0238">DNA-binding</keyword>
<dbReference type="AlphaFoldDB" id="A0AAF0CQ31"/>
<dbReference type="InterPro" id="IPR058245">
    <property type="entry name" value="NreC/VraR/RcsB-like_REC"/>
</dbReference>
<dbReference type="Pfam" id="PF00072">
    <property type="entry name" value="Response_reg"/>
    <property type="match status" value="1"/>
</dbReference>
<dbReference type="InterPro" id="IPR011006">
    <property type="entry name" value="CheY-like_superfamily"/>
</dbReference>
<evidence type="ECO:0000256" key="1">
    <source>
        <dbReference type="ARBA" id="ARBA00022553"/>
    </source>
</evidence>
<dbReference type="PRINTS" id="PR00038">
    <property type="entry name" value="HTHLUXR"/>
</dbReference>
<dbReference type="Proteomes" id="UP001218638">
    <property type="component" value="Chromosome"/>
</dbReference>
<evidence type="ECO:0000256" key="2">
    <source>
        <dbReference type="ARBA" id="ARBA00023125"/>
    </source>
</evidence>
<evidence type="ECO:0000259" key="5">
    <source>
        <dbReference type="PROSITE" id="PS50110"/>
    </source>
</evidence>
<dbReference type="InterPro" id="IPR039420">
    <property type="entry name" value="WalR-like"/>
</dbReference>
<dbReference type="GO" id="GO:0003677">
    <property type="term" value="F:DNA binding"/>
    <property type="evidence" value="ECO:0007669"/>
    <property type="project" value="UniProtKB-KW"/>
</dbReference>
<dbReference type="Gene3D" id="3.40.50.2300">
    <property type="match status" value="1"/>
</dbReference>
<evidence type="ECO:0000313" key="7">
    <source>
        <dbReference type="Proteomes" id="UP001218638"/>
    </source>
</evidence>
<reference evidence="6" key="1">
    <citation type="submission" date="2023-03" db="EMBL/GenBank/DDBJ databases">
        <title>Lomoglobus Profundus gen. nov., sp. nov., a novel member of the phylum Verrucomicrobia, isolated from deep-marine sediment of South China Sea.</title>
        <authorList>
            <person name="Ahmad T."/>
            <person name="Ishaq S.E."/>
            <person name="Wang F."/>
        </authorList>
    </citation>
    <scope>NUCLEOTIDE SEQUENCE</scope>
    <source>
        <strain evidence="6">LMO-M01</strain>
    </source>
</reference>
<feature type="domain" description="HTH luxR-type" evidence="4">
    <location>
        <begin position="145"/>
        <end position="210"/>
    </location>
</feature>
<accession>A0AAF0CQ31</accession>
<dbReference type="PANTHER" id="PTHR43214">
    <property type="entry name" value="TWO-COMPONENT RESPONSE REGULATOR"/>
    <property type="match status" value="1"/>
</dbReference>
<evidence type="ECO:0000256" key="3">
    <source>
        <dbReference type="PROSITE-ProRule" id="PRU00169"/>
    </source>
</evidence>
<dbReference type="CDD" id="cd06170">
    <property type="entry name" value="LuxR_C_like"/>
    <property type="match status" value="1"/>
</dbReference>
<dbReference type="SMART" id="SM00448">
    <property type="entry name" value="REC"/>
    <property type="match status" value="1"/>
</dbReference>
<proteinExistence type="predicted"/>
<dbReference type="GO" id="GO:0006355">
    <property type="term" value="P:regulation of DNA-templated transcription"/>
    <property type="evidence" value="ECO:0007669"/>
    <property type="project" value="InterPro"/>
</dbReference>
<dbReference type="PROSITE" id="PS00622">
    <property type="entry name" value="HTH_LUXR_1"/>
    <property type="match status" value="1"/>
</dbReference>
<dbReference type="SUPFAM" id="SSF46894">
    <property type="entry name" value="C-terminal effector domain of the bipartite response regulators"/>
    <property type="match status" value="1"/>
</dbReference>
<dbReference type="PROSITE" id="PS50043">
    <property type="entry name" value="HTH_LUXR_2"/>
    <property type="match status" value="1"/>
</dbReference>
<feature type="domain" description="Response regulatory" evidence="5">
    <location>
        <begin position="14"/>
        <end position="130"/>
    </location>
</feature>
<keyword evidence="1 3" id="KW-0597">Phosphoprotein</keyword>
<dbReference type="PANTHER" id="PTHR43214:SF43">
    <property type="entry name" value="TWO-COMPONENT RESPONSE REGULATOR"/>
    <property type="match status" value="1"/>
</dbReference>